<dbReference type="InterPro" id="IPR017437">
    <property type="entry name" value="ATP-NAD_kinase_PpnK-typ_C"/>
</dbReference>
<evidence type="ECO:0000313" key="7">
    <source>
        <dbReference type="EMBL" id="QFQ11883.1"/>
    </source>
</evidence>
<feature type="binding site" evidence="6">
    <location>
        <position position="175"/>
    </location>
    <ligand>
        <name>NAD(+)</name>
        <dbReference type="ChEBI" id="CHEBI:57540"/>
    </ligand>
</feature>
<dbReference type="PANTHER" id="PTHR20275:SF0">
    <property type="entry name" value="NAD KINASE"/>
    <property type="match status" value="1"/>
</dbReference>
<dbReference type="Gene3D" id="3.40.50.10330">
    <property type="entry name" value="Probable inorganic polyphosphate/atp-NAD kinase, domain 1"/>
    <property type="match status" value="1"/>
</dbReference>
<comment type="subcellular location">
    <subcellularLocation>
        <location evidence="6">Cytoplasm</location>
    </subcellularLocation>
</comment>
<dbReference type="AlphaFoldDB" id="A0A5P8E4F0"/>
<evidence type="ECO:0000256" key="1">
    <source>
        <dbReference type="ARBA" id="ARBA00022679"/>
    </source>
</evidence>
<dbReference type="InterPro" id="IPR017438">
    <property type="entry name" value="ATP-NAD_kinase_N"/>
</dbReference>
<dbReference type="EC" id="2.7.1.23" evidence="6"/>
<evidence type="ECO:0000256" key="2">
    <source>
        <dbReference type="ARBA" id="ARBA00022777"/>
    </source>
</evidence>
<comment type="caution">
    <text evidence="6">Lacks conserved residue(s) required for the propagation of feature annotation.</text>
</comment>
<keyword evidence="8" id="KW-1185">Reference proteome</keyword>
<keyword evidence="6" id="KW-0547">Nucleotide-binding</keyword>
<comment type="cofactor">
    <cofactor evidence="6">
        <name>a divalent metal cation</name>
        <dbReference type="ChEBI" id="CHEBI:60240"/>
    </cofactor>
</comment>
<organism evidence="7 8">
    <name type="scientific">Pseudoprevotella muciniphila</name>
    <dbReference type="NCBI Taxonomy" id="2133944"/>
    <lineage>
        <taxon>Bacteria</taxon>
        <taxon>Pseudomonadati</taxon>
        <taxon>Bacteroidota</taxon>
        <taxon>Bacteroidia</taxon>
        <taxon>Bacteroidales</taxon>
        <taxon>Prevotellaceae</taxon>
        <taxon>Pseudoprevotella</taxon>
    </lineage>
</organism>
<evidence type="ECO:0000256" key="4">
    <source>
        <dbReference type="ARBA" id="ARBA00023027"/>
    </source>
</evidence>
<dbReference type="OrthoDB" id="9774737at2"/>
<accession>A0A5P8E4F0</accession>
<evidence type="ECO:0000313" key="8">
    <source>
        <dbReference type="Proteomes" id="UP000249375"/>
    </source>
</evidence>
<keyword evidence="6" id="KW-0067">ATP-binding</keyword>
<feature type="binding site" evidence="6">
    <location>
        <begin position="186"/>
        <end position="191"/>
    </location>
    <ligand>
        <name>NAD(+)</name>
        <dbReference type="ChEBI" id="CHEBI:57540"/>
    </ligand>
</feature>
<comment type="function">
    <text evidence="6">Involved in the regulation of the intracellular balance of NAD and NADP, and is a key enzyme in the biosynthesis of NADP. Catalyzes specifically the phosphorylation on 2'-hydroxyl of the adenosine moiety of NAD to yield NADP.</text>
</comment>
<dbReference type="GO" id="GO:0003951">
    <property type="term" value="F:NAD+ kinase activity"/>
    <property type="evidence" value="ECO:0007669"/>
    <property type="project" value="UniProtKB-UniRule"/>
</dbReference>
<dbReference type="NCBIfam" id="NF002521">
    <property type="entry name" value="PRK01911.1"/>
    <property type="match status" value="1"/>
</dbReference>
<dbReference type="RefSeq" id="WP_111897742.1">
    <property type="nucleotide sequence ID" value="NZ_CP033459.1"/>
</dbReference>
<dbReference type="Gene3D" id="2.60.200.30">
    <property type="entry name" value="Probable inorganic polyphosphate/atp-NAD kinase, domain 2"/>
    <property type="match status" value="1"/>
</dbReference>
<dbReference type="InterPro" id="IPR016064">
    <property type="entry name" value="NAD/diacylglycerol_kinase_sf"/>
</dbReference>
<evidence type="ECO:0000256" key="6">
    <source>
        <dbReference type="HAMAP-Rule" id="MF_00361"/>
    </source>
</evidence>
<comment type="catalytic activity">
    <reaction evidence="5 6">
        <text>NAD(+) + ATP = ADP + NADP(+) + H(+)</text>
        <dbReference type="Rhea" id="RHEA:18629"/>
        <dbReference type="ChEBI" id="CHEBI:15378"/>
        <dbReference type="ChEBI" id="CHEBI:30616"/>
        <dbReference type="ChEBI" id="CHEBI:57540"/>
        <dbReference type="ChEBI" id="CHEBI:58349"/>
        <dbReference type="ChEBI" id="CHEBI:456216"/>
        <dbReference type="EC" id="2.7.1.23"/>
    </reaction>
</comment>
<protein>
    <recommendedName>
        <fullName evidence="6">NAD kinase</fullName>
        <ecNumber evidence="6">2.7.1.23</ecNumber>
    </recommendedName>
    <alternativeName>
        <fullName evidence="6">ATP-dependent NAD kinase</fullName>
    </alternativeName>
</protein>
<comment type="similarity">
    <text evidence="6">Belongs to the NAD kinase family.</text>
</comment>
<dbReference type="Pfam" id="PF20143">
    <property type="entry name" value="NAD_kinase_C"/>
    <property type="match status" value="1"/>
</dbReference>
<dbReference type="Pfam" id="PF01513">
    <property type="entry name" value="NAD_kinase"/>
    <property type="match status" value="1"/>
</dbReference>
<dbReference type="GO" id="GO:0051287">
    <property type="term" value="F:NAD binding"/>
    <property type="evidence" value="ECO:0007669"/>
    <property type="project" value="UniProtKB-ARBA"/>
</dbReference>
<dbReference type="HAMAP" id="MF_00361">
    <property type="entry name" value="NAD_kinase"/>
    <property type="match status" value="1"/>
</dbReference>
<name>A0A5P8E4F0_9BACT</name>
<dbReference type="EMBL" id="CP033459">
    <property type="protein sequence ID" value="QFQ11883.1"/>
    <property type="molecule type" value="Genomic_DNA"/>
</dbReference>
<feature type="active site" description="Proton acceptor" evidence="6">
    <location>
        <position position="72"/>
    </location>
</feature>
<dbReference type="GO" id="GO:0046872">
    <property type="term" value="F:metal ion binding"/>
    <property type="evidence" value="ECO:0007669"/>
    <property type="project" value="UniProtKB-UniRule"/>
</dbReference>
<gene>
    <name evidence="6" type="primary">nadK</name>
    <name evidence="7" type="ORF">C7Y71_001945</name>
</gene>
<dbReference type="SUPFAM" id="SSF111331">
    <property type="entry name" value="NAD kinase/diacylglycerol kinase-like"/>
    <property type="match status" value="1"/>
</dbReference>
<proteinExistence type="inferred from homology"/>
<feature type="binding site" evidence="6">
    <location>
        <begin position="145"/>
        <end position="146"/>
    </location>
    <ligand>
        <name>NAD(+)</name>
        <dbReference type="ChEBI" id="CHEBI:57540"/>
    </ligand>
</feature>
<dbReference type="KEGG" id="alq:C7Y71_001945"/>
<keyword evidence="2 6" id="KW-0418">Kinase</keyword>
<keyword evidence="1 6" id="KW-0808">Transferase</keyword>
<dbReference type="GO" id="GO:0006741">
    <property type="term" value="P:NADP+ biosynthetic process"/>
    <property type="evidence" value="ECO:0007669"/>
    <property type="project" value="UniProtKB-UniRule"/>
</dbReference>
<dbReference type="InterPro" id="IPR002504">
    <property type="entry name" value="NADK"/>
</dbReference>
<dbReference type="GO" id="GO:0019674">
    <property type="term" value="P:NAD+ metabolic process"/>
    <property type="evidence" value="ECO:0007669"/>
    <property type="project" value="InterPro"/>
</dbReference>
<feature type="binding site" evidence="6">
    <location>
        <begin position="72"/>
        <end position="73"/>
    </location>
    <ligand>
        <name>NAD(+)</name>
        <dbReference type="ChEBI" id="CHEBI:57540"/>
    </ligand>
</feature>
<dbReference type="Proteomes" id="UP000249375">
    <property type="component" value="Chromosome"/>
</dbReference>
<feature type="binding site" evidence="6">
    <location>
        <position position="210"/>
    </location>
    <ligand>
        <name>NAD(+)</name>
        <dbReference type="ChEBI" id="CHEBI:57540"/>
    </ligand>
</feature>
<dbReference type="GO" id="GO:0005524">
    <property type="term" value="F:ATP binding"/>
    <property type="evidence" value="ECO:0007669"/>
    <property type="project" value="UniProtKB-KW"/>
</dbReference>
<keyword evidence="3 6" id="KW-0521">NADP</keyword>
<evidence type="ECO:0000256" key="5">
    <source>
        <dbReference type="ARBA" id="ARBA00047925"/>
    </source>
</evidence>
<keyword evidence="4 6" id="KW-0520">NAD</keyword>
<evidence type="ECO:0000256" key="3">
    <source>
        <dbReference type="ARBA" id="ARBA00022857"/>
    </source>
</evidence>
<dbReference type="GO" id="GO:0005737">
    <property type="term" value="C:cytoplasm"/>
    <property type="evidence" value="ECO:0007669"/>
    <property type="project" value="UniProtKB-SubCell"/>
</dbReference>
<reference evidence="7 8" key="1">
    <citation type="submission" date="2018-11" db="EMBL/GenBank/DDBJ databases">
        <authorList>
            <person name="Na S.W."/>
            <person name="Baik M."/>
        </authorList>
    </citation>
    <scope>NUCLEOTIDE SEQUENCE [LARGE SCALE GENOMIC DNA]</scope>
    <source>
        <strain evidence="7 8">E39</strain>
    </source>
</reference>
<sequence length="290" mass="31831">MKIAIFGNNFQIEKNQQVLQLIKSLKDHGFDICIERKFCEFIKQNFNADITECEPFEGNDFETDLAISVGGDGTFLTTAACVGDKGCPILGFNTGRLGFLADVTPDVIDQALDNVIEGNYIVEQHTVLKACIKYNSELQYCYALNEVALLKHDNSSTIDIKTFVDGELLTNYTADGLVVCTPTGSTGYSLSAGGPILVPQSKSFCLTAVAPHSISIRPVVLSDDVEIMLEVKSRSGKFMLAVDGRSSSFSDKTRISLCKAPHTIGVMKVQHKFYFDTLREKLMWGGGRNN</sequence>
<dbReference type="PANTHER" id="PTHR20275">
    <property type="entry name" value="NAD KINASE"/>
    <property type="match status" value="1"/>
</dbReference>
<keyword evidence="6" id="KW-0963">Cytoplasm</keyword>